<evidence type="ECO:0000256" key="7">
    <source>
        <dbReference type="ARBA" id="ARBA00023121"/>
    </source>
</evidence>
<reference evidence="14" key="1">
    <citation type="journal article" date="2023" name="Mol. Biol. Evol.">
        <title>Third-Generation Sequencing Reveals the Adaptive Role of the Epigenome in Three Deep-Sea Polychaetes.</title>
        <authorList>
            <person name="Perez M."/>
            <person name="Aroh O."/>
            <person name="Sun Y."/>
            <person name="Lan Y."/>
            <person name="Juniper S.K."/>
            <person name="Young C.R."/>
            <person name="Angers B."/>
            <person name="Qian P.Y."/>
        </authorList>
    </citation>
    <scope>NUCLEOTIDE SEQUENCE</scope>
    <source>
        <strain evidence="14">P08H-3</strain>
    </source>
</reference>
<feature type="region of interest" description="Disordered" evidence="12">
    <location>
        <begin position="268"/>
        <end position="311"/>
    </location>
</feature>
<evidence type="ECO:0000313" key="15">
    <source>
        <dbReference type="Proteomes" id="UP001208570"/>
    </source>
</evidence>
<protein>
    <recommendedName>
        <fullName evidence="13">Nuclear receptor domain-containing protein</fullName>
    </recommendedName>
</protein>
<feature type="domain" description="Nuclear receptor" evidence="13">
    <location>
        <begin position="197"/>
        <end position="272"/>
    </location>
</feature>
<proteinExistence type="inferred from homology"/>
<evidence type="ECO:0000256" key="10">
    <source>
        <dbReference type="ARBA" id="ARBA00023170"/>
    </source>
</evidence>
<dbReference type="AlphaFoldDB" id="A0AAD9JA56"/>
<dbReference type="PRINTS" id="PR00047">
    <property type="entry name" value="STROIDFINGER"/>
</dbReference>
<dbReference type="EMBL" id="JAODUP010000484">
    <property type="protein sequence ID" value="KAK2148776.1"/>
    <property type="molecule type" value="Genomic_DNA"/>
</dbReference>
<dbReference type="FunFam" id="3.30.50.10:FF:000139">
    <property type="entry name" value="Estrogen receptor beta a variant b"/>
    <property type="match status" value="1"/>
</dbReference>
<evidence type="ECO:0000256" key="9">
    <source>
        <dbReference type="ARBA" id="ARBA00023163"/>
    </source>
</evidence>
<dbReference type="InterPro" id="IPR050200">
    <property type="entry name" value="Nuclear_hormone_rcpt_NR3"/>
</dbReference>
<dbReference type="Proteomes" id="UP001208570">
    <property type="component" value="Unassembled WGS sequence"/>
</dbReference>
<evidence type="ECO:0000256" key="8">
    <source>
        <dbReference type="ARBA" id="ARBA00023125"/>
    </source>
</evidence>
<evidence type="ECO:0000313" key="14">
    <source>
        <dbReference type="EMBL" id="KAK2148776.1"/>
    </source>
</evidence>
<dbReference type="PRINTS" id="PR00398">
    <property type="entry name" value="STRDHORMONER"/>
</dbReference>
<gene>
    <name evidence="14" type="ORF">LSH36_484g04134</name>
</gene>
<keyword evidence="5" id="KW-0862">Zinc</keyword>
<dbReference type="InterPro" id="IPR013088">
    <property type="entry name" value="Znf_NHR/GATA"/>
</dbReference>
<dbReference type="InterPro" id="IPR000536">
    <property type="entry name" value="Nucl_hrmn_rcpt_lig-bd"/>
</dbReference>
<dbReference type="CDD" id="cd07171">
    <property type="entry name" value="NR_DBD_ER"/>
    <property type="match status" value="1"/>
</dbReference>
<evidence type="ECO:0000256" key="1">
    <source>
        <dbReference type="ARBA" id="ARBA00005413"/>
    </source>
</evidence>
<dbReference type="Pfam" id="PF00105">
    <property type="entry name" value="zf-C4"/>
    <property type="match status" value="1"/>
</dbReference>
<keyword evidence="10" id="KW-0675">Receptor</keyword>
<keyword evidence="2" id="KW-0754">Steroid-binding</keyword>
<dbReference type="InterPro" id="IPR001723">
    <property type="entry name" value="Nuclear_hrmn_rcpt"/>
</dbReference>
<keyword evidence="3" id="KW-0479">Metal-binding</keyword>
<evidence type="ECO:0000256" key="5">
    <source>
        <dbReference type="ARBA" id="ARBA00022833"/>
    </source>
</evidence>
<evidence type="ECO:0000256" key="3">
    <source>
        <dbReference type="ARBA" id="ARBA00022723"/>
    </source>
</evidence>
<evidence type="ECO:0000256" key="4">
    <source>
        <dbReference type="ARBA" id="ARBA00022771"/>
    </source>
</evidence>
<dbReference type="GO" id="GO:0043565">
    <property type="term" value="F:sequence-specific DNA binding"/>
    <property type="evidence" value="ECO:0007669"/>
    <property type="project" value="InterPro"/>
</dbReference>
<comment type="similarity">
    <text evidence="1">Belongs to the nuclear hormone receptor family. NR3 subfamily.</text>
</comment>
<dbReference type="SUPFAM" id="SSF48508">
    <property type="entry name" value="Nuclear receptor ligand-binding domain"/>
    <property type="match status" value="1"/>
</dbReference>
<feature type="compositionally biased region" description="Basic and acidic residues" evidence="12">
    <location>
        <begin position="284"/>
        <end position="294"/>
    </location>
</feature>
<dbReference type="PROSITE" id="PS00031">
    <property type="entry name" value="NUCLEAR_REC_DBD_1"/>
    <property type="match status" value="1"/>
</dbReference>
<dbReference type="GO" id="GO:0003700">
    <property type="term" value="F:DNA-binding transcription factor activity"/>
    <property type="evidence" value="ECO:0007669"/>
    <property type="project" value="InterPro"/>
</dbReference>
<comment type="caution">
    <text evidence="14">The sequence shown here is derived from an EMBL/GenBank/DDBJ whole genome shotgun (WGS) entry which is preliminary data.</text>
</comment>
<dbReference type="PROSITE" id="PS51030">
    <property type="entry name" value="NUCLEAR_REC_DBD_2"/>
    <property type="match status" value="1"/>
</dbReference>
<keyword evidence="6" id="KW-0805">Transcription regulation</keyword>
<dbReference type="SUPFAM" id="SSF57716">
    <property type="entry name" value="Glucocorticoid receptor-like (DNA-binding domain)"/>
    <property type="match status" value="1"/>
</dbReference>
<keyword evidence="7" id="KW-0446">Lipid-binding</keyword>
<feature type="compositionally biased region" description="Polar residues" evidence="12">
    <location>
        <begin position="180"/>
        <end position="190"/>
    </location>
</feature>
<dbReference type="Gene3D" id="1.10.565.10">
    <property type="entry name" value="Retinoid X Receptor"/>
    <property type="match status" value="1"/>
</dbReference>
<sequence>MDQFVSDILEFVHGIMEDTSDVERVEHSFVAQSEKSSSSSPSSSPPAAASSAAGSDPVSWSNNLTCISEQLKRTCPSDSCTCHVDNKWFDVTELGDIVIKKEIDSTSNSSWLGSEEPDSMSSSQPYPSEKMEPSMCTVNSSYLGDSTILNSPSSAPADSLRHSPSNPSPPHQDDVHSPSMEITSSTSEVAKRPATTSHLCQVCNDAASGFHYGVWSCEGCKAFFKRSLQGPVNYICPATNSCTIDKHRRKSCQACRLRKCIEMGMSRGNCREKKGPSQRQLKRKSQDNDIKSETPPKISAQYTDQSASFKREPQVCSVRPLVDPDSRSGSQMCPLSGTRPEDNAIHPLVEHLLKIEPPVHLANANNLPQETAEELLTSILHLADAEERLPNVELSKLFEETLTLVNMMRQYQLNQEQLVLLRACILLNAGVQNLNNEKYFQGLQDKVHSALHYTTIQRQKQPIGHVMRLLLFLPQLRQVSLETITLLSRLQQQRKLPPTLGLIGEILSKHSGLPTQFS</sequence>
<feature type="region of interest" description="Disordered" evidence="12">
    <location>
        <begin position="153"/>
        <end position="190"/>
    </location>
</feature>
<keyword evidence="4" id="KW-0863">Zinc-finger</keyword>
<name>A0AAD9JA56_9ANNE</name>
<evidence type="ECO:0000256" key="2">
    <source>
        <dbReference type="ARBA" id="ARBA00022665"/>
    </source>
</evidence>
<evidence type="ECO:0000256" key="6">
    <source>
        <dbReference type="ARBA" id="ARBA00023015"/>
    </source>
</evidence>
<evidence type="ECO:0000256" key="11">
    <source>
        <dbReference type="ARBA" id="ARBA00023242"/>
    </source>
</evidence>
<dbReference type="InterPro" id="IPR001628">
    <property type="entry name" value="Znf_hrmn_rcpt"/>
</dbReference>
<feature type="region of interest" description="Disordered" evidence="12">
    <location>
        <begin position="27"/>
        <end position="58"/>
    </location>
</feature>
<organism evidence="14 15">
    <name type="scientific">Paralvinella palmiformis</name>
    <dbReference type="NCBI Taxonomy" id="53620"/>
    <lineage>
        <taxon>Eukaryota</taxon>
        <taxon>Metazoa</taxon>
        <taxon>Spiralia</taxon>
        <taxon>Lophotrochozoa</taxon>
        <taxon>Annelida</taxon>
        <taxon>Polychaeta</taxon>
        <taxon>Sedentaria</taxon>
        <taxon>Canalipalpata</taxon>
        <taxon>Terebellida</taxon>
        <taxon>Terebelliformia</taxon>
        <taxon>Alvinellidae</taxon>
        <taxon>Paralvinella</taxon>
    </lineage>
</organism>
<dbReference type="SMART" id="SM00399">
    <property type="entry name" value="ZnF_C4"/>
    <property type="match status" value="1"/>
</dbReference>
<dbReference type="GO" id="GO:0008270">
    <property type="term" value="F:zinc ion binding"/>
    <property type="evidence" value="ECO:0007669"/>
    <property type="project" value="UniProtKB-KW"/>
</dbReference>
<evidence type="ECO:0000259" key="13">
    <source>
        <dbReference type="PROSITE" id="PS51030"/>
    </source>
</evidence>
<dbReference type="PANTHER" id="PTHR48092">
    <property type="entry name" value="KNIRPS-RELATED PROTEIN-RELATED"/>
    <property type="match status" value="1"/>
</dbReference>
<evidence type="ECO:0000256" key="12">
    <source>
        <dbReference type="SAM" id="MobiDB-lite"/>
    </source>
</evidence>
<keyword evidence="11" id="KW-0539">Nucleus</keyword>
<keyword evidence="9" id="KW-0804">Transcription</keyword>
<feature type="region of interest" description="Disordered" evidence="12">
    <location>
        <begin position="107"/>
        <end position="134"/>
    </location>
</feature>
<feature type="compositionally biased region" description="Low complexity" evidence="12">
    <location>
        <begin position="36"/>
        <end position="53"/>
    </location>
</feature>
<accession>A0AAD9JA56</accession>
<dbReference type="Pfam" id="PF00104">
    <property type="entry name" value="Hormone_recep"/>
    <property type="match status" value="1"/>
</dbReference>
<dbReference type="Gene3D" id="3.30.50.10">
    <property type="entry name" value="Erythroid Transcription Factor GATA-1, subunit A"/>
    <property type="match status" value="1"/>
</dbReference>
<keyword evidence="8" id="KW-0238">DNA-binding</keyword>
<dbReference type="GO" id="GO:0005496">
    <property type="term" value="F:steroid binding"/>
    <property type="evidence" value="ECO:0007669"/>
    <property type="project" value="UniProtKB-KW"/>
</dbReference>
<keyword evidence="15" id="KW-1185">Reference proteome</keyword>
<dbReference type="InterPro" id="IPR035500">
    <property type="entry name" value="NHR-like_dom_sf"/>
</dbReference>